<dbReference type="PANTHER" id="PTHR31632">
    <property type="entry name" value="IRON TRANSPORTER FTH1"/>
    <property type="match status" value="1"/>
</dbReference>
<evidence type="ECO:0000256" key="2">
    <source>
        <dbReference type="ARBA" id="ARBA00008333"/>
    </source>
</evidence>
<gene>
    <name evidence="7" type="ORF">E0485_09830</name>
</gene>
<evidence type="ECO:0000256" key="4">
    <source>
        <dbReference type="ARBA" id="ARBA00022989"/>
    </source>
</evidence>
<dbReference type="Proteomes" id="UP000295418">
    <property type="component" value="Unassembled WGS sequence"/>
</dbReference>
<dbReference type="OrthoDB" id="8215804at2"/>
<feature type="transmembrane region" description="Helical" evidence="6">
    <location>
        <begin position="564"/>
        <end position="583"/>
    </location>
</feature>
<dbReference type="GO" id="GO:0033573">
    <property type="term" value="C:high-affinity iron permease complex"/>
    <property type="evidence" value="ECO:0007669"/>
    <property type="project" value="InterPro"/>
</dbReference>
<dbReference type="Pfam" id="PF03239">
    <property type="entry name" value="FTR1"/>
    <property type="match status" value="1"/>
</dbReference>
<dbReference type="RefSeq" id="WP_132417853.1">
    <property type="nucleotide sequence ID" value="NZ_SKFG01000008.1"/>
</dbReference>
<proteinExistence type="inferred from homology"/>
<dbReference type="PANTHER" id="PTHR31632:SF2">
    <property type="entry name" value="PLASMA MEMBRANE IRON PERMEASE"/>
    <property type="match status" value="1"/>
</dbReference>
<evidence type="ECO:0000256" key="6">
    <source>
        <dbReference type="SAM" id="Phobius"/>
    </source>
</evidence>
<evidence type="ECO:0000313" key="7">
    <source>
        <dbReference type="EMBL" id="TCZ77769.1"/>
    </source>
</evidence>
<organism evidence="7 8">
    <name type="scientific">Paenibacillus albiflavus</name>
    <dbReference type="NCBI Taxonomy" id="2545760"/>
    <lineage>
        <taxon>Bacteria</taxon>
        <taxon>Bacillati</taxon>
        <taxon>Bacillota</taxon>
        <taxon>Bacilli</taxon>
        <taxon>Bacillales</taxon>
        <taxon>Paenibacillaceae</taxon>
        <taxon>Paenibacillus</taxon>
    </lineage>
</organism>
<evidence type="ECO:0000256" key="3">
    <source>
        <dbReference type="ARBA" id="ARBA00022692"/>
    </source>
</evidence>
<reference evidence="7 8" key="1">
    <citation type="submission" date="2019-03" db="EMBL/GenBank/DDBJ databases">
        <authorList>
            <person name="Kim M.K.M."/>
        </authorList>
    </citation>
    <scope>NUCLEOTIDE SEQUENCE [LARGE SCALE GENOMIC DNA]</scope>
    <source>
        <strain evidence="7 8">18JY21-1</strain>
    </source>
</reference>
<evidence type="ECO:0000313" key="8">
    <source>
        <dbReference type="Proteomes" id="UP000295418"/>
    </source>
</evidence>
<keyword evidence="8" id="KW-1185">Reference proteome</keyword>
<dbReference type="InterPro" id="IPR004923">
    <property type="entry name" value="FTR1/Fip1/EfeU"/>
</dbReference>
<feature type="transmembrane region" description="Helical" evidence="6">
    <location>
        <begin position="511"/>
        <end position="529"/>
    </location>
</feature>
<comment type="similarity">
    <text evidence="2">Belongs to the oxidase-dependent Fe transporter (OFeT) (TC 9.A.10.1) family.</text>
</comment>
<feature type="transmembrane region" description="Helical" evidence="6">
    <location>
        <begin position="368"/>
        <end position="390"/>
    </location>
</feature>
<dbReference type="AlphaFoldDB" id="A0A4R4EDG7"/>
<feature type="transmembrane region" description="Helical" evidence="6">
    <location>
        <begin position="482"/>
        <end position="505"/>
    </location>
</feature>
<feature type="transmembrane region" description="Helical" evidence="6">
    <location>
        <begin position="402"/>
        <end position="422"/>
    </location>
</feature>
<comment type="caution">
    <text evidence="7">The sequence shown here is derived from an EMBL/GenBank/DDBJ whole genome shotgun (WGS) entry which is preliminary data.</text>
</comment>
<evidence type="ECO:0000256" key="1">
    <source>
        <dbReference type="ARBA" id="ARBA00004141"/>
    </source>
</evidence>
<evidence type="ECO:0000256" key="5">
    <source>
        <dbReference type="ARBA" id="ARBA00023136"/>
    </source>
</evidence>
<protein>
    <submittedName>
        <fullName evidence="7">Iron permease</fullName>
    </submittedName>
</protein>
<feature type="transmembrane region" description="Helical" evidence="6">
    <location>
        <begin position="448"/>
        <end position="470"/>
    </location>
</feature>
<accession>A0A4R4EDG7</accession>
<keyword evidence="5 6" id="KW-0472">Membrane</keyword>
<keyword evidence="3 6" id="KW-0812">Transmembrane</keyword>
<comment type="subcellular location">
    <subcellularLocation>
        <location evidence="1">Membrane</location>
        <topology evidence="1">Multi-pass membrane protein</topology>
    </subcellularLocation>
</comment>
<dbReference type="GO" id="GO:0015093">
    <property type="term" value="F:ferrous iron transmembrane transporter activity"/>
    <property type="evidence" value="ECO:0007669"/>
    <property type="project" value="TreeGrafter"/>
</dbReference>
<sequence length="592" mass="64076">MLVNHQRYHFIMRILVLSLILLLPFQGIVRATPLQDAEKQLLPIVGGALVEAGQKNWAGVRAELEQLEAEWAKLSSLASSPDIDTALSNAKQAIDKADQDPEAASTAISALAKVMNEWVKAQQPEEAKLSGAEAAATFIPLIEKIQADVTKSNWTDARSKYKQFVKDWGKLESIIRSDNAKAYGLIETKSSLARISLQAEPPMAENASKTLTELTLAIHDYVNGQIAQDSSSTGSTSIRDLIDILDQAESSIASGQISEASDRMQSFISLWPSVEGQISTRSASTYTKIENQMAEAASYLVSSPPKTDKASSVIAAMKQGLEPYSDATSYTAWDAGLVLLREGVEALLVVATLLAFLHRTGNSSKQKWIWSGALTGLVASIGLAFLLIYAIKSVTAGSTRELIEGIAGLVSVALMLTVGVWLHSKANTSNWNQYIQGQIGSALASGKLWYLFIIAGISILREGAETIIFYIGMLPSMKISDFILGVGIALILLIILGFIVVIGSVRIPIRPFFLAATIFIYYLVIKFLGESIHALQVAGHVPAHNTGILPSISLLGIYPTWETLIPQLAVIIFIILQVIRVELKRKSSLSSN</sequence>
<dbReference type="EMBL" id="SKFG01000008">
    <property type="protein sequence ID" value="TCZ77769.1"/>
    <property type="molecule type" value="Genomic_DNA"/>
</dbReference>
<name>A0A4R4EDG7_9BACL</name>
<keyword evidence="4 6" id="KW-1133">Transmembrane helix</keyword>